<comment type="caution">
    <text evidence="1">The sequence shown here is derived from an EMBL/GenBank/DDBJ whole genome shotgun (WGS) entry which is preliminary data.</text>
</comment>
<name>A0A645EUA0_9ZZZZ</name>
<organism evidence="1">
    <name type="scientific">bioreactor metagenome</name>
    <dbReference type="NCBI Taxonomy" id="1076179"/>
    <lineage>
        <taxon>unclassified sequences</taxon>
        <taxon>metagenomes</taxon>
        <taxon>ecological metagenomes</taxon>
    </lineage>
</organism>
<gene>
    <name evidence="1" type="ORF">SDC9_152677</name>
</gene>
<sequence>MNTDQPFPAYEKWPHILISAVPSAIALLTLRKPVPVSSFPALPSDLSEYQEQLPADFRYILEVHADNQGTHNTDQFRVPEMALEIRRWVRNNHSWYWATYDTTNWFADVAAIPYDDVRAFG</sequence>
<protein>
    <submittedName>
        <fullName evidence="1">Uncharacterized protein</fullName>
    </submittedName>
</protein>
<reference evidence="1" key="1">
    <citation type="submission" date="2019-08" db="EMBL/GenBank/DDBJ databases">
        <authorList>
            <person name="Kucharzyk K."/>
            <person name="Murdoch R.W."/>
            <person name="Higgins S."/>
            <person name="Loffler F."/>
        </authorList>
    </citation>
    <scope>NUCLEOTIDE SEQUENCE</scope>
</reference>
<proteinExistence type="predicted"/>
<evidence type="ECO:0000313" key="1">
    <source>
        <dbReference type="EMBL" id="MPN05427.1"/>
    </source>
</evidence>
<accession>A0A645EUA0</accession>
<dbReference type="AlphaFoldDB" id="A0A645EUA0"/>
<dbReference type="EMBL" id="VSSQ01051339">
    <property type="protein sequence ID" value="MPN05427.1"/>
    <property type="molecule type" value="Genomic_DNA"/>
</dbReference>